<comment type="catalytic activity">
    <reaction evidence="9 12">
        <text>lipid IVA (E. coli) + CMP-3-deoxy-beta-D-manno-octulosonate = alpha-Kdo-(2-&gt;6)-lipid IVA (E. coli) + CMP + H(+)</text>
        <dbReference type="Rhea" id="RHEA:28066"/>
        <dbReference type="ChEBI" id="CHEBI:15378"/>
        <dbReference type="ChEBI" id="CHEBI:58603"/>
        <dbReference type="ChEBI" id="CHEBI:60364"/>
        <dbReference type="ChEBI" id="CHEBI:60377"/>
        <dbReference type="ChEBI" id="CHEBI:85987"/>
        <dbReference type="EC" id="2.4.99.12"/>
    </reaction>
</comment>
<dbReference type="InterPro" id="IPR038107">
    <property type="entry name" value="Glycos_transf_N_sf"/>
</dbReference>
<protein>
    <recommendedName>
        <fullName evidence="5 12">3-deoxy-D-manno-octulosonic acid transferase</fullName>
        <shortName evidence="12">Kdo transferase</shortName>
        <ecNumber evidence="4 12">2.4.99.12</ecNumber>
    </recommendedName>
    <alternativeName>
        <fullName evidence="8 12">Lipid IV(A) 3-deoxy-D-manno-octulosonic acid transferase</fullName>
    </alternativeName>
</protein>
<reference evidence="14" key="1">
    <citation type="submission" date="2022-07" db="EMBL/GenBank/DDBJ databases">
        <authorList>
            <person name="Criscuolo A."/>
        </authorList>
    </citation>
    <scope>NUCLEOTIDE SEQUENCE</scope>
    <source>
        <strain evidence="14">CIP111854</strain>
    </source>
</reference>
<proteinExistence type="inferred from homology"/>
<accession>A0A9W4VS66</accession>
<dbReference type="NCBIfam" id="NF004388">
    <property type="entry name" value="PRK05749.1-4"/>
    <property type="match status" value="1"/>
</dbReference>
<keyword evidence="7" id="KW-0735">Signal-anchor</keyword>
<dbReference type="Gene3D" id="3.40.50.2000">
    <property type="entry name" value="Glycogen Phosphorylase B"/>
    <property type="match status" value="1"/>
</dbReference>
<keyword evidence="12" id="KW-1003">Cell membrane</keyword>
<evidence type="ECO:0000256" key="7">
    <source>
        <dbReference type="ARBA" id="ARBA00022968"/>
    </source>
</evidence>
<comment type="similarity">
    <text evidence="3">Belongs to the glycosyltransferase group 1 family. Glycosyltransferase 30 subfamily.</text>
</comment>
<dbReference type="EMBL" id="CAMAPC010000008">
    <property type="protein sequence ID" value="CAH9059274.1"/>
    <property type="molecule type" value="Genomic_DNA"/>
</dbReference>
<dbReference type="Pfam" id="PF04413">
    <property type="entry name" value="Glycos_transf_N"/>
    <property type="match status" value="1"/>
</dbReference>
<keyword evidence="12" id="KW-0472">Membrane</keyword>
<evidence type="ECO:0000256" key="5">
    <source>
        <dbReference type="ARBA" id="ARBA00019077"/>
    </source>
</evidence>
<dbReference type="Proteomes" id="UP001152467">
    <property type="component" value="Unassembled WGS sequence"/>
</dbReference>
<keyword evidence="12" id="KW-0448">Lipopolysaccharide biosynthesis</keyword>
<comment type="caution">
    <text evidence="14">The sequence shown here is derived from an EMBL/GenBank/DDBJ whole genome shotgun (WGS) entry which is preliminary data.</text>
</comment>
<keyword evidence="15" id="KW-1185">Reference proteome</keyword>
<name>A0A9W4VS66_9GAMM</name>
<evidence type="ECO:0000256" key="2">
    <source>
        <dbReference type="ARBA" id="ARBA00004713"/>
    </source>
</evidence>
<dbReference type="FunFam" id="3.40.50.2000:FF:000032">
    <property type="entry name" value="3-deoxy-D-manno-octulosonic acid transferase"/>
    <property type="match status" value="1"/>
</dbReference>
<comment type="pathway">
    <text evidence="2 12">Bacterial outer membrane biogenesis; LPS core biosynthesis.</text>
</comment>
<dbReference type="Gene3D" id="3.40.50.11720">
    <property type="entry name" value="3-Deoxy-D-manno-octulosonic-acid transferase, N-terminal domain"/>
    <property type="match status" value="1"/>
</dbReference>
<feature type="site" description="Transition state stabilizer" evidence="11">
    <location>
        <position position="209"/>
    </location>
</feature>
<dbReference type="EC" id="2.4.99.12" evidence="4 12"/>
<feature type="active site" description="Proton acceptor" evidence="10">
    <location>
        <position position="61"/>
    </location>
</feature>
<dbReference type="GO" id="GO:0005886">
    <property type="term" value="C:plasma membrane"/>
    <property type="evidence" value="ECO:0007669"/>
    <property type="project" value="UniProtKB-SubCell"/>
</dbReference>
<dbReference type="SUPFAM" id="SSF53756">
    <property type="entry name" value="UDP-Glycosyltransferase/glycogen phosphorylase"/>
    <property type="match status" value="1"/>
</dbReference>
<evidence type="ECO:0000256" key="3">
    <source>
        <dbReference type="ARBA" id="ARBA00006380"/>
    </source>
</evidence>
<gene>
    <name evidence="14" type="primary">waaA</name>
    <name evidence="14" type="ORF">PSECIP111854_02373</name>
</gene>
<dbReference type="GO" id="GO:0043842">
    <property type="term" value="F:Kdo transferase activity"/>
    <property type="evidence" value="ECO:0007669"/>
    <property type="project" value="UniProtKB-EC"/>
</dbReference>
<dbReference type="GO" id="GO:0009244">
    <property type="term" value="P:lipopolysaccharide core region biosynthetic process"/>
    <property type="evidence" value="ECO:0007669"/>
    <property type="project" value="UniProtKB-UniRule"/>
</dbReference>
<evidence type="ECO:0000256" key="12">
    <source>
        <dbReference type="RuleBase" id="RU365103"/>
    </source>
</evidence>
<evidence type="ECO:0000256" key="10">
    <source>
        <dbReference type="PIRSR" id="PIRSR639901-1"/>
    </source>
</evidence>
<comment type="function">
    <text evidence="12">Involved in lipopolysaccharide (LPS) biosynthesis. Catalyzes the transfer of 3-deoxy-D-manno-octulosonate (Kdo) residue(s) from CMP-Kdo to lipid IV(A), the tetraacyldisaccharide-1,4'-bisphosphate precursor of lipid A.</text>
</comment>
<keyword evidence="14" id="KW-0328">Glycosyltransferase</keyword>
<evidence type="ECO:0000313" key="15">
    <source>
        <dbReference type="Proteomes" id="UP001152467"/>
    </source>
</evidence>
<evidence type="ECO:0000256" key="1">
    <source>
        <dbReference type="ARBA" id="ARBA00004388"/>
    </source>
</evidence>
<feature type="site" description="Transition state stabilizer" evidence="11">
    <location>
        <position position="131"/>
    </location>
</feature>
<dbReference type="FunFam" id="3.40.50.11720:FF:000001">
    <property type="entry name" value="3-deoxy-D-manno-octulosonic acid transferase"/>
    <property type="match status" value="1"/>
</dbReference>
<evidence type="ECO:0000259" key="13">
    <source>
        <dbReference type="Pfam" id="PF04413"/>
    </source>
</evidence>
<dbReference type="RefSeq" id="WP_261626483.1">
    <property type="nucleotide sequence ID" value="NZ_CAMAPC010000008.1"/>
</dbReference>
<dbReference type="AlphaFoldDB" id="A0A9W4VS66"/>
<comment type="subcellular location">
    <subcellularLocation>
        <location evidence="1">Cell inner membrane</location>
        <topology evidence="1">Single-pass membrane protein</topology>
        <orientation evidence="1">Cytoplasmic side</orientation>
    </subcellularLocation>
    <subcellularLocation>
        <location evidence="12">Cell membrane</location>
    </subcellularLocation>
</comment>
<keyword evidence="7" id="KW-0812">Transmembrane</keyword>
<evidence type="ECO:0000256" key="6">
    <source>
        <dbReference type="ARBA" id="ARBA00022679"/>
    </source>
</evidence>
<evidence type="ECO:0000256" key="11">
    <source>
        <dbReference type="PIRSR" id="PIRSR639901-2"/>
    </source>
</evidence>
<evidence type="ECO:0000256" key="9">
    <source>
        <dbReference type="ARBA" id="ARBA00049183"/>
    </source>
</evidence>
<organism evidence="14 15">
    <name type="scientific">Pseudoalteromonas holothuriae</name>
    <dbReference type="NCBI Taxonomy" id="2963714"/>
    <lineage>
        <taxon>Bacteria</taxon>
        <taxon>Pseudomonadati</taxon>
        <taxon>Pseudomonadota</taxon>
        <taxon>Gammaproteobacteria</taxon>
        <taxon>Alteromonadales</taxon>
        <taxon>Pseudoalteromonadaceae</taxon>
        <taxon>Pseudoalteromonas</taxon>
    </lineage>
</organism>
<sequence>MTQLLYSLSLALLSPLILLYLYAIRGNKQSAYRQHFLERLGIYSTEIPKHAVVFHCASVGEVLAATPLIKTFIQQNPLENILVTCNSPTGRVQIEQNLGNTVTVCYLPIDFYFSSKRFIHHVQPKLLVMLETELWPNLFAHARQLHCPVNIINARLSEKSFLGYQKIAPLSRFIMQHINTLASHNDEDAQRFIRLGLEPHKVMVTGSIKFDIQLTKHDKNTANQLKQTFSERPIWVAGSTHPGEHEQILAAHQILLNTHPSALLIIAPRHPEQFNKVEALLTQSPLQHCRRSSTFDPKSQVLLADTLGELKMLFGCADIAYIGGSLIERGGHNPLEAAAFSLPILTGPHVYNFAHIYPLLFELNAATKVSNSQELASLLNTLLNDEPQRKTQGKQALACLARNQGAITKTLNLLQSQLKTTEQS</sequence>
<evidence type="ECO:0000256" key="4">
    <source>
        <dbReference type="ARBA" id="ARBA00012621"/>
    </source>
</evidence>
<dbReference type="PANTHER" id="PTHR42755:SF1">
    <property type="entry name" value="3-DEOXY-D-MANNO-OCTULOSONIC ACID TRANSFERASE, MITOCHONDRIAL-RELATED"/>
    <property type="match status" value="1"/>
</dbReference>
<dbReference type="InterPro" id="IPR007507">
    <property type="entry name" value="Glycos_transf_N"/>
</dbReference>
<dbReference type="PANTHER" id="PTHR42755">
    <property type="entry name" value="3-DEOXY-MANNO-OCTULOSONATE CYTIDYLYLTRANSFERASE"/>
    <property type="match status" value="1"/>
</dbReference>
<evidence type="ECO:0000313" key="14">
    <source>
        <dbReference type="EMBL" id="CAH9059274.1"/>
    </source>
</evidence>
<feature type="domain" description="3-deoxy-D-manno-octulosonic-acid transferase N-terminal" evidence="13">
    <location>
        <begin position="35"/>
        <end position="212"/>
    </location>
</feature>
<dbReference type="InterPro" id="IPR039901">
    <property type="entry name" value="Kdotransferase"/>
</dbReference>
<evidence type="ECO:0000256" key="8">
    <source>
        <dbReference type="ARBA" id="ARBA00031445"/>
    </source>
</evidence>
<keyword evidence="6 12" id="KW-0808">Transferase</keyword>
<dbReference type="GO" id="GO:0009245">
    <property type="term" value="P:lipid A biosynthetic process"/>
    <property type="evidence" value="ECO:0007669"/>
    <property type="project" value="TreeGrafter"/>
</dbReference>